<feature type="binding site" evidence="3">
    <location>
        <position position="55"/>
    </location>
    <ligand>
        <name>Mg(2+)</name>
        <dbReference type="ChEBI" id="CHEBI:18420"/>
        <label>1</label>
    </ligand>
</feature>
<dbReference type="Proteomes" id="UP001143747">
    <property type="component" value="Unassembled WGS sequence"/>
</dbReference>
<reference evidence="4" key="1">
    <citation type="submission" date="2022-01" db="EMBL/GenBank/DDBJ databases">
        <title>Draft genome of Methanogenium marinum DSM 15558.</title>
        <authorList>
            <person name="Chen S.-C."/>
            <person name="You Y.-T."/>
        </authorList>
    </citation>
    <scope>NUCLEOTIDE SEQUENCE</scope>
    <source>
        <strain evidence="4">DSM 15558</strain>
    </source>
</reference>
<dbReference type="Pfam" id="PF03747">
    <property type="entry name" value="ADP_ribosyl_GH"/>
    <property type="match status" value="1"/>
</dbReference>
<dbReference type="AlphaFoldDB" id="A0A9Q4KU65"/>
<dbReference type="RefSeq" id="WP_274924979.1">
    <property type="nucleotide sequence ID" value="NZ_JAKELO010000002.1"/>
</dbReference>
<evidence type="ECO:0000256" key="1">
    <source>
        <dbReference type="ARBA" id="ARBA00010702"/>
    </source>
</evidence>
<dbReference type="SUPFAM" id="SSF101478">
    <property type="entry name" value="ADP-ribosylglycohydrolase"/>
    <property type="match status" value="1"/>
</dbReference>
<feature type="binding site" evidence="3">
    <location>
        <position position="54"/>
    </location>
    <ligand>
        <name>Mg(2+)</name>
        <dbReference type="ChEBI" id="CHEBI:18420"/>
        <label>1</label>
    </ligand>
</feature>
<comment type="caution">
    <text evidence="4">The sequence shown here is derived from an EMBL/GenBank/DDBJ whole genome shotgun (WGS) entry which is preliminary data.</text>
</comment>
<name>A0A9Q4KU65_9EURY</name>
<evidence type="ECO:0000256" key="3">
    <source>
        <dbReference type="PIRSR" id="PIRSR605502-1"/>
    </source>
</evidence>
<keyword evidence="3" id="KW-0460">Magnesium</keyword>
<dbReference type="EMBL" id="JAKELO010000002">
    <property type="protein sequence ID" value="MDE4908348.1"/>
    <property type="molecule type" value="Genomic_DNA"/>
</dbReference>
<comment type="cofactor">
    <cofactor evidence="3">
        <name>Mg(2+)</name>
        <dbReference type="ChEBI" id="CHEBI:18420"/>
    </cofactor>
    <text evidence="3">Binds 2 magnesium ions per subunit.</text>
</comment>
<feature type="binding site" evidence="3">
    <location>
        <position position="253"/>
    </location>
    <ligand>
        <name>Mg(2+)</name>
        <dbReference type="ChEBI" id="CHEBI:18420"/>
        <label>1</label>
    </ligand>
</feature>
<accession>A0A9Q4KU65</accession>
<dbReference type="InterPro" id="IPR050792">
    <property type="entry name" value="ADP-ribosylglycohydrolase"/>
</dbReference>
<dbReference type="InterPro" id="IPR036705">
    <property type="entry name" value="Ribosyl_crysJ1_sf"/>
</dbReference>
<comment type="similarity">
    <text evidence="1">Belongs to the ADP-ribosylglycohydrolase family.</text>
</comment>
<dbReference type="GO" id="GO:0016787">
    <property type="term" value="F:hydrolase activity"/>
    <property type="evidence" value="ECO:0007669"/>
    <property type="project" value="UniProtKB-KW"/>
</dbReference>
<evidence type="ECO:0000313" key="4">
    <source>
        <dbReference type="EMBL" id="MDE4908348.1"/>
    </source>
</evidence>
<dbReference type="GO" id="GO:0046872">
    <property type="term" value="F:metal ion binding"/>
    <property type="evidence" value="ECO:0007669"/>
    <property type="project" value="UniProtKB-KW"/>
</dbReference>
<dbReference type="InterPro" id="IPR005502">
    <property type="entry name" value="Ribosyl_crysJ1"/>
</dbReference>
<gene>
    <name evidence="4" type="ORF">L0665_06955</name>
</gene>
<feature type="binding site" evidence="3">
    <location>
        <position position="56"/>
    </location>
    <ligand>
        <name>Mg(2+)</name>
        <dbReference type="ChEBI" id="CHEBI:18420"/>
        <label>1</label>
    </ligand>
</feature>
<proteinExistence type="inferred from homology"/>
<dbReference type="PANTHER" id="PTHR16222:SF24">
    <property type="entry name" value="ADP-RIBOSYLHYDROLASE ARH3"/>
    <property type="match status" value="1"/>
</dbReference>
<keyword evidence="3" id="KW-0479">Metal-binding</keyword>
<feature type="binding site" evidence="3">
    <location>
        <position position="252"/>
    </location>
    <ligand>
        <name>Mg(2+)</name>
        <dbReference type="ChEBI" id="CHEBI:18420"/>
        <label>1</label>
    </ligand>
</feature>
<keyword evidence="2" id="KW-0378">Hydrolase</keyword>
<sequence length="300" mass="32293">MLSRYRGCMLGAAIGDALGMPQETLPPSLSRLDEGYAKPLRRHPNEGLRPGQFTDDTQMMLCAAELLGEGAFTPEEYGRKLAAMHARKRLRFPDGAVATACAHITAGLHDSGRASTTAGCMPLAVPFALVCKDGDEMRECLQAACRVTHTHPAAYGATISYALFLRAVMHRHPDPFRVAEEIAGEYDSQLAGSIRNACVLEKEGLSLEAALINVGNDVSVYHTYPLALFLISRFGHDDAFLKVATHVGGNTDTIGFICGSWLGAAEGTAGFSSEMVMHLEDQAYIEETAELLFDVVSGKN</sequence>
<dbReference type="Gene3D" id="1.10.4080.10">
    <property type="entry name" value="ADP-ribosylation/Crystallin J1"/>
    <property type="match status" value="1"/>
</dbReference>
<organism evidence="4 5">
    <name type="scientific">Methanogenium marinum</name>
    <dbReference type="NCBI Taxonomy" id="348610"/>
    <lineage>
        <taxon>Archaea</taxon>
        <taxon>Methanobacteriati</taxon>
        <taxon>Methanobacteriota</taxon>
        <taxon>Stenosarchaea group</taxon>
        <taxon>Methanomicrobia</taxon>
        <taxon>Methanomicrobiales</taxon>
        <taxon>Methanomicrobiaceae</taxon>
        <taxon>Methanogenium</taxon>
    </lineage>
</organism>
<protein>
    <submittedName>
        <fullName evidence="4">ADP-ribosylglycohydrolase family protein</fullName>
    </submittedName>
</protein>
<evidence type="ECO:0000313" key="5">
    <source>
        <dbReference type="Proteomes" id="UP001143747"/>
    </source>
</evidence>
<keyword evidence="5" id="KW-1185">Reference proteome</keyword>
<evidence type="ECO:0000256" key="2">
    <source>
        <dbReference type="ARBA" id="ARBA00022801"/>
    </source>
</evidence>
<dbReference type="PANTHER" id="PTHR16222">
    <property type="entry name" value="ADP-RIBOSYLGLYCOHYDROLASE"/>
    <property type="match status" value="1"/>
</dbReference>